<dbReference type="SUPFAM" id="SSF55347">
    <property type="entry name" value="Glyceraldehyde-3-phosphate dehydrogenase-like, C-terminal domain"/>
    <property type="match status" value="1"/>
</dbReference>
<evidence type="ECO:0000259" key="6">
    <source>
        <dbReference type="Pfam" id="PF00479"/>
    </source>
</evidence>
<comment type="caution">
    <text evidence="8">The sequence shown here is derived from an EMBL/GenBank/DDBJ whole genome shotgun (WGS) entry which is preliminary data.</text>
</comment>
<feature type="domain" description="Glucose-6-phosphate dehydrogenase C-terminal" evidence="7">
    <location>
        <begin position="177"/>
        <end position="452"/>
    </location>
</feature>
<dbReference type="Proteomes" id="UP000585905">
    <property type="component" value="Unassembled WGS sequence"/>
</dbReference>
<dbReference type="NCBIfam" id="NF009492">
    <property type="entry name" value="PRK12853.1-3"/>
    <property type="match status" value="1"/>
</dbReference>
<dbReference type="GO" id="GO:0050661">
    <property type="term" value="F:NADP binding"/>
    <property type="evidence" value="ECO:0007669"/>
    <property type="project" value="InterPro"/>
</dbReference>
<name>A0A839EC59_9MICO</name>
<sequence>MPSSRDRSLIILGATGDLAERLLLPGLASLLAVGRCAKLELIGAGGSDWSDERWRDLLRATLGESAGDALPGILERARYVRTDATDADALRALLAAATRDPLLYLAIPPSTARATVEALAAVDLPDGTVLALEKPFGVDRASAAQLNARLAELLPEDRVFRIDHFLGKSTVANLIGLRAANRVIEAVWNRDGIDRIEIVYDESLALEGRAGYYDTAGALVDMIQSHLLLVLALAAMELPSSLEADDLHGAMMQVLRATTVRDGDAEAASRRARYTAGAIDGETVPDYASEDGVDASRSTETLAEVVVEIGTPRWAGVPIVLRSGKALGAPSTHVRASMRPAPHLPHGLEPAGGAPAITIALSPERLAIELDINGAGDPGELDRVSLDAEFTAGELTAYGEVLGDVLEGDAAFTVRGDVAEECWRIVEPVLEAWRADRVPLEEYPAGSSGPSSWAPLP</sequence>
<dbReference type="RefSeq" id="WP_246335391.1">
    <property type="nucleotide sequence ID" value="NZ_BAAAOV010000005.1"/>
</dbReference>
<dbReference type="EMBL" id="JACGWX010000002">
    <property type="protein sequence ID" value="MBA8847774.1"/>
    <property type="molecule type" value="Genomic_DNA"/>
</dbReference>
<dbReference type="GO" id="GO:0005829">
    <property type="term" value="C:cytosol"/>
    <property type="evidence" value="ECO:0007669"/>
    <property type="project" value="TreeGrafter"/>
</dbReference>
<evidence type="ECO:0000313" key="8">
    <source>
        <dbReference type="EMBL" id="MBA8847278.1"/>
    </source>
</evidence>
<evidence type="ECO:0000313" key="10">
    <source>
        <dbReference type="Proteomes" id="UP000585905"/>
    </source>
</evidence>
<dbReference type="GO" id="GO:0006006">
    <property type="term" value="P:glucose metabolic process"/>
    <property type="evidence" value="ECO:0007669"/>
    <property type="project" value="UniProtKB-KW"/>
</dbReference>
<keyword evidence="3" id="KW-0521">NADP</keyword>
<dbReference type="Gene3D" id="3.30.360.10">
    <property type="entry name" value="Dihydrodipicolinate Reductase, domain 2"/>
    <property type="match status" value="1"/>
</dbReference>
<keyword evidence="4 8" id="KW-0560">Oxidoreductase</keyword>
<keyword evidence="10" id="KW-1185">Reference proteome</keyword>
<dbReference type="SUPFAM" id="SSF51735">
    <property type="entry name" value="NAD(P)-binding Rossmann-fold domains"/>
    <property type="match status" value="1"/>
</dbReference>
<dbReference type="EMBL" id="JACGWX010000001">
    <property type="protein sequence ID" value="MBA8847278.1"/>
    <property type="molecule type" value="Genomic_DNA"/>
</dbReference>
<dbReference type="Gene3D" id="3.40.50.720">
    <property type="entry name" value="NAD(P)-binding Rossmann-like Domain"/>
    <property type="match status" value="1"/>
</dbReference>
<dbReference type="InterPro" id="IPR036291">
    <property type="entry name" value="NAD(P)-bd_dom_sf"/>
</dbReference>
<dbReference type="GO" id="GO:0009051">
    <property type="term" value="P:pentose-phosphate shunt, oxidative branch"/>
    <property type="evidence" value="ECO:0007669"/>
    <property type="project" value="TreeGrafter"/>
</dbReference>
<dbReference type="EC" id="1.1.1.363" evidence="8"/>
<comment type="pathway">
    <text evidence="1">Carbohydrate degradation; pentose phosphate pathway; D-ribulose 5-phosphate from D-glucose 6-phosphate (oxidative stage): step 1/3.</text>
</comment>
<reference evidence="8 10" key="1">
    <citation type="submission" date="2020-07" db="EMBL/GenBank/DDBJ databases">
        <title>Sequencing the genomes of 1000 actinobacteria strains.</title>
        <authorList>
            <person name="Klenk H.-P."/>
        </authorList>
    </citation>
    <scope>NUCLEOTIDE SEQUENCE [LARGE SCALE GENOMIC DNA]</scope>
    <source>
        <strain evidence="8 10">DSM 19663</strain>
    </source>
</reference>
<evidence type="ECO:0000256" key="3">
    <source>
        <dbReference type="ARBA" id="ARBA00022857"/>
    </source>
</evidence>
<evidence type="ECO:0000313" key="9">
    <source>
        <dbReference type="EMBL" id="MBA8847774.1"/>
    </source>
</evidence>
<dbReference type="PRINTS" id="PR00079">
    <property type="entry name" value="G6PDHDRGNASE"/>
</dbReference>
<keyword evidence="2" id="KW-0313">Glucose metabolism</keyword>
<dbReference type="EC" id="1.1.1.49" evidence="8"/>
<dbReference type="InterPro" id="IPR022675">
    <property type="entry name" value="G6P_DH_C"/>
</dbReference>
<dbReference type="Pfam" id="PF00479">
    <property type="entry name" value="G6PD_N"/>
    <property type="match status" value="1"/>
</dbReference>
<dbReference type="InterPro" id="IPR001282">
    <property type="entry name" value="G6P_DH"/>
</dbReference>
<evidence type="ECO:0000256" key="5">
    <source>
        <dbReference type="ARBA" id="ARBA00023277"/>
    </source>
</evidence>
<protein>
    <submittedName>
        <fullName evidence="8">Glucose-6-phosphate 1-dehydrogenase</fullName>
        <ecNumber evidence="8">1.1.1.363</ecNumber>
        <ecNumber evidence="8">1.1.1.49</ecNumber>
    </submittedName>
</protein>
<evidence type="ECO:0000259" key="7">
    <source>
        <dbReference type="Pfam" id="PF02781"/>
    </source>
</evidence>
<proteinExistence type="predicted"/>
<dbReference type="PIRSF" id="PIRSF000110">
    <property type="entry name" value="G6PD"/>
    <property type="match status" value="1"/>
</dbReference>
<organism evidence="8 10">
    <name type="scientific">Microcella alkalica</name>
    <dbReference type="NCBI Taxonomy" id="355930"/>
    <lineage>
        <taxon>Bacteria</taxon>
        <taxon>Bacillati</taxon>
        <taxon>Actinomycetota</taxon>
        <taxon>Actinomycetes</taxon>
        <taxon>Micrococcales</taxon>
        <taxon>Microbacteriaceae</taxon>
        <taxon>Microcella</taxon>
    </lineage>
</organism>
<accession>A0A839EC59</accession>
<evidence type="ECO:0000256" key="1">
    <source>
        <dbReference type="ARBA" id="ARBA00004937"/>
    </source>
</evidence>
<dbReference type="Pfam" id="PF02781">
    <property type="entry name" value="G6PD_C"/>
    <property type="match status" value="1"/>
</dbReference>
<dbReference type="PANTHER" id="PTHR23429">
    <property type="entry name" value="GLUCOSE-6-PHOSPHATE 1-DEHYDROGENASE G6PD"/>
    <property type="match status" value="1"/>
</dbReference>
<dbReference type="GO" id="GO:0004345">
    <property type="term" value="F:glucose-6-phosphate dehydrogenase activity"/>
    <property type="evidence" value="ECO:0007669"/>
    <property type="project" value="UniProtKB-EC"/>
</dbReference>
<dbReference type="PANTHER" id="PTHR23429:SF0">
    <property type="entry name" value="GLUCOSE-6-PHOSPHATE 1-DEHYDROGENASE"/>
    <property type="match status" value="1"/>
</dbReference>
<dbReference type="AlphaFoldDB" id="A0A839EC59"/>
<dbReference type="InterPro" id="IPR022674">
    <property type="entry name" value="G6P_DH_NAD-bd"/>
</dbReference>
<evidence type="ECO:0000256" key="4">
    <source>
        <dbReference type="ARBA" id="ARBA00023002"/>
    </source>
</evidence>
<keyword evidence="5" id="KW-0119">Carbohydrate metabolism</keyword>
<evidence type="ECO:0000256" key="2">
    <source>
        <dbReference type="ARBA" id="ARBA00022526"/>
    </source>
</evidence>
<feature type="domain" description="Glucose-6-phosphate dehydrogenase NAD-binding" evidence="6">
    <location>
        <begin position="10"/>
        <end position="173"/>
    </location>
</feature>
<gene>
    <name evidence="8" type="ORF">FHX53_000842</name>
    <name evidence="9" type="ORF">FHX53_001359</name>
</gene>